<dbReference type="AlphaFoldDB" id="A0AAW9ESS8"/>
<dbReference type="InterPro" id="IPR006949">
    <property type="entry name" value="Barrel_Baseplate_J-like"/>
</dbReference>
<feature type="domain" description="Baseplate protein J-like barrel" evidence="1">
    <location>
        <begin position="108"/>
        <end position="184"/>
    </location>
</feature>
<organism evidence="2 3">
    <name type="scientific">Citrobacter portucalensis</name>
    <dbReference type="NCBI Taxonomy" id="1639133"/>
    <lineage>
        <taxon>Bacteria</taxon>
        <taxon>Pseudomonadati</taxon>
        <taxon>Pseudomonadota</taxon>
        <taxon>Gammaproteobacteria</taxon>
        <taxon>Enterobacterales</taxon>
        <taxon>Enterobacteriaceae</taxon>
        <taxon>Citrobacter</taxon>
        <taxon>Citrobacter freundii complex</taxon>
    </lineage>
</organism>
<accession>A0AAW9ESS8</accession>
<dbReference type="RefSeq" id="WP_319868595.1">
    <property type="nucleotide sequence ID" value="NZ_JAXABJ010000012.1"/>
</dbReference>
<sequence length="399" mass="41798">MALNLETLGLSATVTAQGISAPDYQTILDKLTEYFKEIYGSDSYLDPDSKDGQMVALYALGIHDANNTAIAVYNSYSPATGIGRALGSNVKINGITRKVATNSTTDLIITGDIGTPIPAGTVRDANGALWDLPVDVNIPGSGTVTVTATCRTPGPVAAMANTITQIATPTRGWKTVTNPLAATVGSPGENDAQLRQRQSRSTALPSMTTIDGLDGTLLDIPGVTRVRIYENDSDTADANGLPAHSISCIVDGGDATTIATAISKKKDQGTSTFGTTTVNLVGKYGEPKAIKFSRPVVVEAFIEIVIATYPGYTSQVAEEMKAEISKYINSLRIGDDVLLSRIYSPANLGVMSGGDSKYYDINSLKIGKSAATVAASNIDILFNEAAHSNIANIKITPTP</sequence>
<evidence type="ECO:0000313" key="2">
    <source>
        <dbReference type="EMBL" id="MDX7149441.1"/>
    </source>
</evidence>
<proteinExistence type="predicted"/>
<comment type="caution">
    <text evidence="2">The sequence shown here is derived from an EMBL/GenBank/DDBJ whole genome shotgun (WGS) entry which is preliminary data.</text>
</comment>
<evidence type="ECO:0000259" key="1">
    <source>
        <dbReference type="Pfam" id="PF04865"/>
    </source>
</evidence>
<gene>
    <name evidence="2" type="ORF">SJ265_16790</name>
</gene>
<name>A0AAW9ESS8_9ENTR</name>
<dbReference type="Pfam" id="PF04865">
    <property type="entry name" value="Baseplate_J"/>
    <property type="match status" value="1"/>
</dbReference>
<dbReference type="EMBL" id="JAXABJ010000012">
    <property type="protein sequence ID" value="MDX7149441.1"/>
    <property type="molecule type" value="Genomic_DNA"/>
</dbReference>
<reference evidence="2" key="1">
    <citation type="submission" date="2023-11" db="EMBL/GenBank/DDBJ databases">
        <title>Detection of rare carbapenemases in Enterobacterales - comparison of two colorimetric and two CIM-based carbapenemase assays.</title>
        <authorList>
            <person name="Schaffarczyk L."/>
            <person name="Noster J."/>
            <person name="Stelzer Y."/>
            <person name="Sattler J."/>
            <person name="Gatermann S."/>
            <person name="Hamprecht A."/>
        </authorList>
    </citation>
    <scope>NUCLEOTIDE SEQUENCE</scope>
    <source>
        <strain evidence="2">CIM-Carb-133</strain>
    </source>
</reference>
<dbReference type="Proteomes" id="UP001271725">
    <property type="component" value="Unassembled WGS sequence"/>
</dbReference>
<evidence type="ECO:0000313" key="3">
    <source>
        <dbReference type="Proteomes" id="UP001271725"/>
    </source>
</evidence>
<protein>
    <submittedName>
        <fullName evidence="2">Baseplate J/gp47 family protein</fullName>
    </submittedName>
</protein>